<gene>
    <name evidence="1" type="ORF">OS493_040178</name>
</gene>
<protein>
    <submittedName>
        <fullName evidence="1">Uncharacterized protein</fullName>
    </submittedName>
</protein>
<evidence type="ECO:0000313" key="1">
    <source>
        <dbReference type="EMBL" id="KAJ7388049.1"/>
    </source>
</evidence>
<dbReference type="Proteomes" id="UP001163046">
    <property type="component" value="Unassembled WGS sequence"/>
</dbReference>
<dbReference type="EMBL" id="MU825701">
    <property type="protein sequence ID" value="KAJ7388049.1"/>
    <property type="molecule type" value="Genomic_DNA"/>
</dbReference>
<accession>A0A9X0D7S9</accession>
<proteinExistence type="predicted"/>
<name>A0A9X0D7S9_9CNID</name>
<sequence length="121" mass="13837">MSEDAIMRREGQLRLPGRIGSLWIRRILGLDVVEGTMNNTAGQVHTGNQGHLLLFSGPPMRTTIIEMEWRSYAAPERPERSTRVYMEIPKYEQHKKPDWITEIGYLSQNLVADRGKTLLGC</sequence>
<evidence type="ECO:0000313" key="2">
    <source>
        <dbReference type="Proteomes" id="UP001163046"/>
    </source>
</evidence>
<comment type="caution">
    <text evidence="1">The sequence shown here is derived from an EMBL/GenBank/DDBJ whole genome shotgun (WGS) entry which is preliminary data.</text>
</comment>
<dbReference type="AlphaFoldDB" id="A0A9X0D7S9"/>
<reference evidence="1" key="1">
    <citation type="submission" date="2023-01" db="EMBL/GenBank/DDBJ databases">
        <title>Genome assembly of the deep-sea coral Lophelia pertusa.</title>
        <authorList>
            <person name="Herrera S."/>
            <person name="Cordes E."/>
        </authorList>
    </citation>
    <scope>NUCLEOTIDE SEQUENCE</scope>
    <source>
        <strain evidence="1">USNM1676648</strain>
        <tissue evidence="1">Polyp</tissue>
    </source>
</reference>
<keyword evidence="2" id="KW-1185">Reference proteome</keyword>
<organism evidence="1 2">
    <name type="scientific">Desmophyllum pertusum</name>
    <dbReference type="NCBI Taxonomy" id="174260"/>
    <lineage>
        <taxon>Eukaryota</taxon>
        <taxon>Metazoa</taxon>
        <taxon>Cnidaria</taxon>
        <taxon>Anthozoa</taxon>
        <taxon>Hexacorallia</taxon>
        <taxon>Scleractinia</taxon>
        <taxon>Caryophylliina</taxon>
        <taxon>Caryophylliidae</taxon>
        <taxon>Desmophyllum</taxon>
    </lineage>
</organism>